<evidence type="ECO:0000256" key="5">
    <source>
        <dbReference type="ARBA" id="ARBA00023315"/>
    </source>
</evidence>
<keyword evidence="6" id="KW-0511">Multifunctional enzyme</keyword>
<dbReference type="RefSeq" id="WP_249697791.1">
    <property type="nucleotide sequence ID" value="NZ_JAMFLX010000003.1"/>
</dbReference>
<feature type="binding site" evidence="6">
    <location>
        <position position="152"/>
    </location>
    <ligand>
        <name>substrate</name>
    </ligand>
</feature>
<feature type="binding site" evidence="6">
    <location>
        <position position="178"/>
    </location>
    <ligand>
        <name>substrate</name>
    </ligand>
</feature>
<keyword evidence="6" id="KW-0963">Cytoplasm</keyword>
<dbReference type="InterPro" id="IPR042195">
    <property type="entry name" value="ArgJ_beta_C"/>
</dbReference>
<feature type="binding site" evidence="6">
    <location>
        <position position="405"/>
    </location>
    <ligand>
        <name>substrate</name>
    </ligand>
</feature>
<evidence type="ECO:0000256" key="2">
    <source>
        <dbReference type="ARBA" id="ARBA00011475"/>
    </source>
</evidence>
<dbReference type="PANTHER" id="PTHR23100:SF0">
    <property type="entry name" value="ARGININE BIOSYNTHESIS BIFUNCTIONAL PROTEIN ARGJ, MITOCHONDRIAL"/>
    <property type="match status" value="1"/>
</dbReference>
<dbReference type="NCBIfam" id="NF003802">
    <property type="entry name" value="PRK05388.1"/>
    <property type="match status" value="1"/>
</dbReference>
<evidence type="ECO:0000256" key="4">
    <source>
        <dbReference type="ARBA" id="ARBA00022813"/>
    </source>
</evidence>
<name>A0ABT0PD47_9GAMM</name>
<dbReference type="EC" id="2.3.1.1" evidence="6"/>
<comment type="similarity">
    <text evidence="1 6">Belongs to the ArgJ family.</text>
</comment>
<keyword evidence="5 6" id="KW-0012">Acyltransferase</keyword>
<comment type="subcellular location">
    <subcellularLocation>
        <location evidence="6">Cytoplasm</location>
    </subcellularLocation>
</comment>
<dbReference type="PANTHER" id="PTHR23100">
    <property type="entry name" value="ARGININE BIOSYNTHESIS BIFUNCTIONAL PROTEIN ARGJ"/>
    <property type="match status" value="1"/>
</dbReference>
<evidence type="ECO:0000256" key="6">
    <source>
        <dbReference type="HAMAP-Rule" id="MF_01106"/>
    </source>
</evidence>
<evidence type="ECO:0000256" key="1">
    <source>
        <dbReference type="ARBA" id="ARBA00006774"/>
    </source>
</evidence>
<dbReference type="Gene3D" id="3.60.70.12">
    <property type="entry name" value="L-amino peptidase D-ALA esterase/amidase"/>
    <property type="match status" value="1"/>
</dbReference>
<keyword evidence="8" id="KW-1185">Reference proteome</keyword>
<protein>
    <recommendedName>
        <fullName evidence="6">Arginine biosynthesis bifunctional protein ArgJ</fullName>
    </recommendedName>
    <domain>
        <recommendedName>
            <fullName evidence="6">Glutamate N-acetyltransferase</fullName>
            <ecNumber evidence="6">2.3.1.35</ecNumber>
        </recommendedName>
        <alternativeName>
            <fullName evidence="6">Ornithine acetyltransferase</fullName>
            <shortName evidence="6">OATase</shortName>
        </alternativeName>
        <alternativeName>
            <fullName evidence="6">Ornithine transacetylase</fullName>
        </alternativeName>
    </domain>
    <domain>
        <recommendedName>
            <fullName evidence="6">Amino-acid acetyltransferase</fullName>
            <ecNumber evidence="6">2.3.1.1</ecNumber>
        </recommendedName>
        <alternativeName>
            <fullName evidence="6">N-acetylglutamate synthase</fullName>
            <shortName evidence="6">AGSase</shortName>
        </alternativeName>
    </domain>
    <component>
        <recommendedName>
            <fullName evidence="6">Arginine biosynthesis bifunctional protein ArgJ alpha chain</fullName>
        </recommendedName>
    </component>
    <component>
        <recommendedName>
            <fullName evidence="6">Arginine biosynthesis bifunctional protein ArgJ beta chain</fullName>
        </recommendedName>
    </component>
</protein>
<feature type="chain" id="PRO_5044910478" description="Arginine biosynthesis bifunctional protein ArgJ alpha chain" evidence="6">
    <location>
        <begin position="1"/>
        <end position="188"/>
    </location>
</feature>
<feature type="binding site" evidence="6">
    <location>
        <position position="276"/>
    </location>
    <ligand>
        <name>substrate</name>
    </ligand>
</feature>
<keyword evidence="3 6" id="KW-0808">Transferase</keyword>
<comment type="function">
    <text evidence="6">Catalyzes two activities which are involved in the cyclic version of arginine biosynthesis: the synthesis of N-acetylglutamate from glutamate and acetyl-CoA as the acetyl donor, and of ornithine by transacetylation between N(2)-acetylornithine and glutamate.</text>
</comment>
<evidence type="ECO:0000313" key="8">
    <source>
        <dbReference type="Proteomes" id="UP001203338"/>
    </source>
</evidence>
<dbReference type="CDD" id="cd02152">
    <property type="entry name" value="OAT"/>
    <property type="match status" value="1"/>
</dbReference>
<keyword evidence="6" id="KW-0055">Arginine biosynthesis</keyword>
<dbReference type="EMBL" id="JAMFLX010000003">
    <property type="protein sequence ID" value="MCL6268961.1"/>
    <property type="molecule type" value="Genomic_DNA"/>
</dbReference>
<feature type="chain" id="PRO_5044910477" description="Arginine biosynthesis bifunctional protein ArgJ beta chain" evidence="6">
    <location>
        <begin position="189"/>
        <end position="405"/>
    </location>
</feature>
<dbReference type="GO" id="GO:0004358">
    <property type="term" value="F:L-glutamate N-acetyltransferase activity, acting on acetyl-L-ornithine as donor"/>
    <property type="evidence" value="ECO:0007669"/>
    <property type="project" value="UniProtKB-EC"/>
</dbReference>
<comment type="pathway">
    <text evidence="6">Amino-acid biosynthesis; L-arginine biosynthesis; L-ornithine and N-acetyl-L-glutamate from L-glutamate and N(2)-acetyl-L-ornithine (cyclic): step 1/1.</text>
</comment>
<dbReference type="NCBIfam" id="TIGR00120">
    <property type="entry name" value="ArgJ"/>
    <property type="match status" value="1"/>
</dbReference>
<feature type="site" description="Involved in the stabilization of negative charge on the oxyanion by the formation of the oxyanion hole" evidence="6">
    <location>
        <position position="116"/>
    </location>
</feature>
<keyword evidence="4 6" id="KW-0068">Autocatalytic cleavage</keyword>
<dbReference type="Proteomes" id="UP001203338">
    <property type="component" value="Unassembled WGS sequence"/>
</dbReference>
<feature type="binding site" evidence="6">
    <location>
        <position position="400"/>
    </location>
    <ligand>
        <name>substrate</name>
    </ligand>
</feature>
<dbReference type="InterPro" id="IPR002813">
    <property type="entry name" value="Arg_biosynth_ArgJ"/>
</dbReference>
<feature type="binding site" evidence="6">
    <location>
        <position position="189"/>
    </location>
    <ligand>
        <name>substrate</name>
    </ligand>
</feature>
<keyword evidence="6" id="KW-0028">Amino-acid biosynthesis</keyword>
<feature type="site" description="Involved in the stabilization of negative charge on the oxyanion by the formation of the oxyanion hole" evidence="6">
    <location>
        <position position="115"/>
    </location>
</feature>
<dbReference type="InterPro" id="IPR016117">
    <property type="entry name" value="ArgJ-like_dom_sf"/>
</dbReference>
<dbReference type="SUPFAM" id="SSF56266">
    <property type="entry name" value="DmpA/ArgJ-like"/>
    <property type="match status" value="1"/>
</dbReference>
<feature type="active site" description="Nucleophile" evidence="6">
    <location>
        <position position="189"/>
    </location>
</feature>
<dbReference type="HAMAP" id="MF_01106">
    <property type="entry name" value="ArgJ"/>
    <property type="match status" value="1"/>
</dbReference>
<accession>A0ABT0PD47</accession>
<feature type="site" description="Cleavage; by autolysis" evidence="6">
    <location>
        <begin position="188"/>
        <end position="189"/>
    </location>
</feature>
<sequence>MATGAAPSGTLHPVKGFKLGTVKAEIRYPDRRDLVVMTWPESACVAGVFTQNKFCAAPVVISKERVNHSPCALLVNTGNANAGTGERGIQNALSTTRNLAELLGCKTEQVLTFSTGVIGEYLPVDRIEKGLPGCVDALSEDGWWQAAEGIMTTDTRPKGFSRQVRSGSHIFTVTGIAKGSGMIHPNMATMLAYIATDAVIAQPLLQELLEDVSNNTFNRITIDGDTSTNDSCILVATGTAGNELINSRNHPLFGKVAEAIADICQELAKALVMDGEGATRFVTVAVDEAESVEQAHTVANTVALSPLVKTALFASDPNWGRILAAAGRAPVDNLDVENIRIWLDSVLIAEKGGVASTYREEDGQAVVDKEAYTIRISLGLGEKETQVWTSDLSHDYVTINAEYRT</sequence>
<evidence type="ECO:0000256" key="3">
    <source>
        <dbReference type="ARBA" id="ARBA00022679"/>
    </source>
</evidence>
<comment type="catalytic activity">
    <reaction evidence="6">
        <text>N(2)-acetyl-L-ornithine + L-glutamate = N-acetyl-L-glutamate + L-ornithine</text>
        <dbReference type="Rhea" id="RHEA:15349"/>
        <dbReference type="ChEBI" id="CHEBI:29985"/>
        <dbReference type="ChEBI" id="CHEBI:44337"/>
        <dbReference type="ChEBI" id="CHEBI:46911"/>
        <dbReference type="ChEBI" id="CHEBI:57805"/>
        <dbReference type="EC" id="2.3.1.35"/>
    </reaction>
</comment>
<gene>
    <name evidence="6 7" type="primary">argJ</name>
    <name evidence="7" type="ORF">M3P05_03265</name>
</gene>
<comment type="caution">
    <text evidence="7">The sequence shown here is derived from an EMBL/GenBank/DDBJ whole genome shotgun (WGS) entry which is preliminary data.</text>
</comment>
<dbReference type="Gene3D" id="3.10.20.340">
    <property type="entry name" value="ArgJ beta chain, C-terminal domain"/>
    <property type="match status" value="1"/>
</dbReference>
<dbReference type="Pfam" id="PF01960">
    <property type="entry name" value="ArgJ"/>
    <property type="match status" value="1"/>
</dbReference>
<proteinExistence type="inferred from homology"/>
<comment type="pathway">
    <text evidence="6">Amino-acid biosynthesis; L-arginine biosynthesis; N(2)-acetyl-L-ornithine from L-glutamate: step 1/4.</text>
</comment>
<comment type="subunit">
    <text evidence="2 6">Heterotetramer of two alpha and two beta chains.</text>
</comment>
<organism evidence="7 8">
    <name type="scientific">Parendozoicomonas callyspongiae</name>
    <dbReference type="NCBI Taxonomy" id="2942213"/>
    <lineage>
        <taxon>Bacteria</taxon>
        <taxon>Pseudomonadati</taxon>
        <taxon>Pseudomonadota</taxon>
        <taxon>Gammaproteobacteria</taxon>
        <taxon>Oceanospirillales</taxon>
        <taxon>Endozoicomonadaceae</taxon>
        <taxon>Parendozoicomonas</taxon>
    </lineage>
</organism>
<comment type="catalytic activity">
    <reaction evidence="6">
        <text>L-glutamate + acetyl-CoA = N-acetyl-L-glutamate + CoA + H(+)</text>
        <dbReference type="Rhea" id="RHEA:24292"/>
        <dbReference type="ChEBI" id="CHEBI:15378"/>
        <dbReference type="ChEBI" id="CHEBI:29985"/>
        <dbReference type="ChEBI" id="CHEBI:44337"/>
        <dbReference type="ChEBI" id="CHEBI:57287"/>
        <dbReference type="ChEBI" id="CHEBI:57288"/>
        <dbReference type="EC" id="2.3.1.1"/>
    </reaction>
</comment>
<reference evidence="7 8" key="1">
    <citation type="submission" date="2022-05" db="EMBL/GenBank/DDBJ databases">
        <authorList>
            <person name="Park J.-S."/>
        </authorList>
    </citation>
    <scope>NUCLEOTIDE SEQUENCE [LARGE SCALE GENOMIC DNA]</scope>
    <source>
        <strain evidence="7 8">2012CJ34-2</strain>
    </source>
</reference>
<dbReference type="EC" id="2.3.1.35" evidence="6"/>
<evidence type="ECO:0000313" key="7">
    <source>
        <dbReference type="EMBL" id="MCL6268961.1"/>
    </source>
</evidence>